<dbReference type="GO" id="GO:0005681">
    <property type="term" value="C:spliceosomal complex"/>
    <property type="evidence" value="ECO:0007669"/>
    <property type="project" value="UniProtKB-UniRule"/>
</dbReference>
<dbReference type="Gene3D" id="2.30.30.100">
    <property type="match status" value="1"/>
</dbReference>
<accession>A0AAV8UZB9</accession>
<evidence type="ECO:0000256" key="4">
    <source>
        <dbReference type="ARBA" id="ARBA00022728"/>
    </source>
</evidence>
<evidence type="ECO:0000256" key="6">
    <source>
        <dbReference type="ARBA" id="ARBA00023187"/>
    </source>
</evidence>
<dbReference type="InterPro" id="IPR010920">
    <property type="entry name" value="LSM_dom_sf"/>
</dbReference>
<comment type="similarity">
    <text evidence="2 9">Belongs to the snRNP Sm proteins family.</text>
</comment>
<comment type="function">
    <text evidence="9">Binds specifically to the 3'-terminal U-tract of U6 snRNA.</text>
</comment>
<dbReference type="SUPFAM" id="SSF50182">
    <property type="entry name" value="Sm-like ribonucleoproteins"/>
    <property type="match status" value="1"/>
</dbReference>
<evidence type="ECO:0000256" key="5">
    <source>
        <dbReference type="ARBA" id="ARBA00022884"/>
    </source>
</evidence>
<keyword evidence="13" id="KW-1185">Reference proteome</keyword>
<evidence type="ECO:0000256" key="9">
    <source>
        <dbReference type="RuleBase" id="RU365049"/>
    </source>
</evidence>
<dbReference type="InterPro" id="IPR027141">
    <property type="entry name" value="LSm4/Sm_D1/D3"/>
</dbReference>
<dbReference type="InterPro" id="IPR001163">
    <property type="entry name" value="Sm_dom_euk/arc"/>
</dbReference>
<feature type="domain" description="Sm" evidence="11">
    <location>
        <begin position="2"/>
        <end position="75"/>
    </location>
</feature>
<keyword evidence="4 9" id="KW-0747">Spliceosome</keyword>
<keyword evidence="5 9" id="KW-0694">RNA-binding</keyword>
<dbReference type="GO" id="GO:0000956">
    <property type="term" value="P:nuclear-transcribed mRNA catabolic process"/>
    <property type="evidence" value="ECO:0007669"/>
    <property type="project" value="UniProtKB-UniRule"/>
</dbReference>
<gene>
    <name evidence="9" type="primary">LSM4</name>
    <name evidence="12" type="ORF">NDN08_008044</name>
</gene>
<keyword evidence="8 9" id="KW-0687">Ribonucleoprotein</keyword>
<dbReference type="AlphaFoldDB" id="A0AAV8UZB9"/>
<feature type="compositionally biased region" description="Basic residues" evidence="10">
    <location>
        <begin position="93"/>
        <end position="105"/>
    </location>
</feature>
<name>A0AAV8UZB9_9RHOD</name>
<dbReference type="SMART" id="SM00651">
    <property type="entry name" value="Sm"/>
    <property type="match status" value="1"/>
</dbReference>
<proteinExistence type="inferred from homology"/>
<comment type="caution">
    <text evidence="12">The sequence shown here is derived from an EMBL/GenBank/DDBJ whole genome shotgun (WGS) entry which is preliminary data.</text>
</comment>
<evidence type="ECO:0000256" key="8">
    <source>
        <dbReference type="ARBA" id="ARBA00023274"/>
    </source>
</evidence>
<evidence type="ECO:0000313" key="12">
    <source>
        <dbReference type="EMBL" id="KAJ8907941.1"/>
    </source>
</evidence>
<evidence type="ECO:0000256" key="2">
    <source>
        <dbReference type="ARBA" id="ARBA00006850"/>
    </source>
</evidence>
<evidence type="ECO:0000256" key="10">
    <source>
        <dbReference type="SAM" id="MobiDB-lite"/>
    </source>
</evidence>
<dbReference type="GO" id="GO:0120115">
    <property type="term" value="C:Lsm2-8 complex"/>
    <property type="evidence" value="ECO:0007669"/>
    <property type="project" value="UniProtKB-ARBA"/>
</dbReference>
<evidence type="ECO:0000259" key="11">
    <source>
        <dbReference type="PROSITE" id="PS52002"/>
    </source>
</evidence>
<dbReference type="GO" id="GO:0000398">
    <property type="term" value="P:mRNA splicing, via spliceosome"/>
    <property type="evidence" value="ECO:0007669"/>
    <property type="project" value="InterPro"/>
</dbReference>
<comment type="subunit">
    <text evidence="9">LSm subunits form a heteromer with a doughnut shape.</text>
</comment>
<keyword evidence="6 9" id="KW-0508">mRNA splicing</keyword>
<sequence length="114" mass="12919">MLPLSLLRTCQGHPMLVELKTGETYNGFLVSIDTWMNLNLREVVCTSKDGEKFWKVTEIYIRGSAIKYLRVPDEIIDVVQEENANRRDNRPNSRGRGRGRGRGGGRGRGDRGRG</sequence>
<keyword evidence="3 9" id="KW-0507">mRNA processing</keyword>
<evidence type="ECO:0000256" key="3">
    <source>
        <dbReference type="ARBA" id="ARBA00022664"/>
    </source>
</evidence>
<reference evidence="12 13" key="1">
    <citation type="journal article" date="2023" name="Nat. Commun.">
        <title>Origin of minicircular mitochondrial genomes in red algae.</title>
        <authorList>
            <person name="Lee Y."/>
            <person name="Cho C.H."/>
            <person name="Lee Y.M."/>
            <person name="Park S.I."/>
            <person name="Yang J.H."/>
            <person name="West J.A."/>
            <person name="Bhattacharya D."/>
            <person name="Yoon H.S."/>
        </authorList>
    </citation>
    <scope>NUCLEOTIDE SEQUENCE [LARGE SCALE GENOMIC DNA]</scope>
    <source>
        <strain evidence="12 13">CCMP1338</strain>
        <tissue evidence="12">Whole cell</tissue>
    </source>
</reference>
<dbReference type="Proteomes" id="UP001157974">
    <property type="component" value="Unassembled WGS sequence"/>
</dbReference>
<evidence type="ECO:0000256" key="1">
    <source>
        <dbReference type="ARBA" id="ARBA00004123"/>
    </source>
</evidence>
<comment type="subcellular location">
    <subcellularLocation>
        <location evidence="1 9">Nucleus</location>
    </subcellularLocation>
</comment>
<dbReference type="Pfam" id="PF01423">
    <property type="entry name" value="LSM"/>
    <property type="match status" value="1"/>
</dbReference>
<feature type="region of interest" description="Disordered" evidence="10">
    <location>
        <begin position="80"/>
        <end position="114"/>
    </location>
</feature>
<dbReference type="CDD" id="cd01723">
    <property type="entry name" value="LSm4"/>
    <property type="match status" value="1"/>
</dbReference>
<dbReference type="PANTHER" id="PTHR23338">
    <property type="entry name" value="SMALL NUCLEAR RIBONUCLEOPROTEIN SM"/>
    <property type="match status" value="1"/>
</dbReference>
<dbReference type="GO" id="GO:0003723">
    <property type="term" value="F:RNA binding"/>
    <property type="evidence" value="ECO:0007669"/>
    <property type="project" value="UniProtKB-KW"/>
</dbReference>
<protein>
    <recommendedName>
        <fullName evidence="9">U6 snRNA-associated Sm-like protein LSm4</fullName>
    </recommendedName>
</protein>
<evidence type="ECO:0000256" key="7">
    <source>
        <dbReference type="ARBA" id="ARBA00023242"/>
    </source>
</evidence>
<dbReference type="PROSITE" id="PS52002">
    <property type="entry name" value="SM"/>
    <property type="match status" value="1"/>
</dbReference>
<dbReference type="InterPro" id="IPR047575">
    <property type="entry name" value="Sm"/>
</dbReference>
<organism evidence="12 13">
    <name type="scientific">Rhodosorus marinus</name>
    <dbReference type="NCBI Taxonomy" id="101924"/>
    <lineage>
        <taxon>Eukaryota</taxon>
        <taxon>Rhodophyta</taxon>
        <taxon>Stylonematophyceae</taxon>
        <taxon>Stylonematales</taxon>
        <taxon>Stylonemataceae</taxon>
        <taxon>Rhodosorus</taxon>
    </lineage>
</organism>
<keyword evidence="7 9" id="KW-0539">Nucleus</keyword>
<evidence type="ECO:0000313" key="13">
    <source>
        <dbReference type="Proteomes" id="UP001157974"/>
    </source>
</evidence>
<dbReference type="EMBL" id="JAMWBK010000002">
    <property type="protein sequence ID" value="KAJ8907941.1"/>
    <property type="molecule type" value="Genomic_DNA"/>
</dbReference>
<dbReference type="InterPro" id="IPR034101">
    <property type="entry name" value="Lsm4"/>
</dbReference>
<dbReference type="FunFam" id="2.30.30.100:FF:000005">
    <property type="entry name" value="U6 snRNA-associated Sm-like protein LSm4"/>
    <property type="match status" value="1"/>
</dbReference>